<proteinExistence type="predicted"/>
<accession>A0AA87ZJR4</accession>
<sequence length="77" mass="8403">MNTIMVSRLWSKLNLTVTLLKREGPAPDCWSTVGNPKLACIYDVVRFFLNRHTGDIGSGCCQAIVNVGGKCFPAMDA</sequence>
<evidence type="ECO:0000313" key="4">
    <source>
        <dbReference type="Proteomes" id="UP001187192"/>
    </source>
</evidence>
<reference evidence="3" key="1">
    <citation type="submission" date="2023-07" db="EMBL/GenBank/DDBJ databases">
        <title>draft genome sequence of fig (Ficus carica).</title>
        <authorList>
            <person name="Takahashi T."/>
            <person name="Nishimura K."/>
        </authorList>
    </citation>
    <scope>NUCLEOTIDE SEQUENCE</scope>
</reference>
<gene>
    <name evidence="3" type="ORF">TIFTF001_004117</name>
</gene>
<dbReference type="EMBL" id="BTGU01000004">
    <property type="protein sequence ID" value="GMN33345.1"/>
    <property type="molecule type" value="Genomic_DNA"/>
</dbReference>
<name>A0AA87ZJR4_FICCA</name>
<dbReference type="InterPro" id="IPR008502">
    <property type="entry name" value="Prolamin-like"/>
</dbReference>
<organism evidence="3 4">
    <name type="scientific">Ficus carica</name>
    <name type="common">Common fig</name>
    <dbReference type="NCBI Taxonomy" id="3494"/>
    <lineage>
        <taxon>Eukaryota</taxon>
        <taxon>Viridiplantae</taxon>
        <taxon>Streptophyta</taxon>
        <taxon>Embryophyta</taxon>
        <taxon>Tracheophyta</taxon>
        <taxon>Spermatophyta</taxon>
        <taxon>Magnoliopsida</taxon>
        <taxon>eudicotyledons</taxon>
        <taxon>Gunneridae</taxon>
        <taxon>Pentapetalae</taxon>
        <taxon>rosids</taxon>
        <taxon>fabids</taxon>
        <taxon>Rosales</taxon>
        <taxon>Moraceae</taxon>
        <taxon>Ficeae</taxon>
        <taxon>Ficus</taxon>
    </lineage>
</organism>
<comment type="caution">
    <text evidence="3">The sequence shown here is derived from an EMBL/GenBank/DDBJ whole genome shotgun (WGS) entry which is preliminary data.</text>
</comment>
<evidence type="ECO:0000313" key="3">
    <source>
        <dbReference type="EMBL" id="GMN33345.1"/>
    </source>
</evidence>
<protein>
    <recommendedName>
        <fullName evidence="2">Prolamin-like domain-containing protein</fullName>
    </recommendedName>
</protein>
<evidence type="ECO:0000259" key="2">
    <source>
        <dbReference type="Pfam" id="PF05617"/>
    </source>
</evidence>
<dbReference type="Proteomes" id="UP001187192">
    <property type="component" value="Unassembled WGS sequence"/>
</dbReference>
<dbReference type="Pfam" id="PF05617">
    <property type="entry name" value="Prolamin_like"/>
    <property type="match status" value="1"/>
</dbReference>
<keyword evidence="4" id="KW-1185">Reference proteome</keyword>
<dbReference type="AlphaFoldDB" id="A0AA87ZJR4"/>
<feature type="domain" description="Prolamin-like" evidence="2">
    <location>
        <begin position="28"/>
        <end position="75"/>
    </location>
</feature>
<keyword evidence="1" id="KW-0732">Signal</keyword>
<evidence type="ECO:0000256" key="1">
    <source>
        <dbReference type="ARBA" id="ARBA00022729"/>
    </source>
</evidence>